<dbReference type="Proteomes" id="UP000634455">
    <property type="component" value="Unassembled WGS sequence"/>
</dbReference>
<proteinExistence type="predicted"/>
<comment type="caution">
    <text evidence="1">The sequence shown here is derived from an EMBL/GenBank/DDBJ whole genome shotgun (WGS) entry which is preliminary data.</text>
</comment>
<accession>A0ABQ3DCA6</accession>
<dbReference type="EMBL" id="BMZF01000012">
    <property type="protein sequence ID" value="GHA61962.1"/>
    <property type="molecule type" value="Genomic_DNA"/>
</dbReference>
<protein>
    <submittedName>
        <fullName evidence="1">Uncharacterized protein</fullName>
    </submittedName>
</protein>
<dbReference type="RefSeq" id="WP_189641493.1">
    <property type="nucleotide sequence ID" value="NZ_BMZF01000012.1"/>
</dbReference>
<gene>
    <name evidence="1" type="ORF">GCM10008927_29300</name>
</gene>
<evidence type="ECO:0000313" key="1">
    <source>
        <dbReference type="EMBL" id="GHA61962.1"/>
    </source>
</evidence>
<reference evidence="2" key="1">
    <citation type="journal article" date="2019" name="Int. J. Syst. Evol. Microbiol.">
        <title>The Global Catalogue of Microorganisms (GCM) 10K type strain sequencing project: providing services to taxonomists for standard genome sequencing and annotation.</title>
        <authorList>
            <consortium name="The Broad Institute Genomics Platform"/>
            <consortium name="The Broad Institute Genome Sequencing Center for Infectious Disease"/>
            <person name="Wu L."/>
            <person name="Ma J."/>
        </authorList>
    </citation>
    <scope>NUCLEOTIDE SEQUENCE [LARGE SCALE GENOMIC DNA]</scope>
    <source>
        <strain evidence="2">KCTC 32465</strain>
    </source>
</reference>
<evidence type="ECO:0000313" key="2">
    <source>
        <dbReference type="Proteomes" id="UP000634455"/>
    </source>
</evidence>
<keyword evidence="2" id="KW-1185">Reference proteome</keyword>
<organism evidence="1 2">
    <name type="scientific">Paramylibacter ulvae</name>
    <dbReference type="NCBI Taxonomy" id="1651968"/>
    <lineage>
        <taxon>Bacteria</taxon>
        <taxon>Pseudomonadati</taxon>
        <taxon>Pseudomonadota</taxon>
        <taxon>Alphaproteobacteria</taxon>
        <taxon>Rhodobacterales</taxon>
        <taxon>Paracoccaceae</taxon>
        <taxon>Paramylibacter</taxon>
    </lineage>
</organism>
<sequence>MFCPVGYVTIAELWNEFSQKHRATLIQFILEQNQKEALAIAEEHGSPDDYCEDIFLASFKSFSAYVANTNGRVSKLLIDVDLGHSNIFTKMSALESFFAASDPIDAGEDGYWLRRMGSNNFVALDPHDREAWKNGVWEQRCLNGDDFAFASHAYHTLPYVFERGRYIIPDTPPPWHGDAIDEHFLPKIVELFAGNSLCLLEKDANKWRKVTLNGSTFVQALMGEKISIGRTSKIPAAMADMKRVFPKGLPDISWKQMLSQIALETGNRYSESTLRRAIERSEL</sequence>
<name>A0ABQ3DCA6_9RHOB</name>